<dbReference type="Proteomes" id="UP000217758">
    <property type="component" value="Chromosome"/>
</dbReference>
<dbReference type="AlphaFoldDB" id="A0A1L7LLN1"/>
<dbReference type="Gene3D" id="3.40.50.1820">
    <property type="entry name" value="alpha/beta hydrolase"/>
    <property type="match status" value="1"/>
</dbReference>
<sequence>MIQVSQVYRSKNGKSASYSLYDQQVEALELPYQDMFLETSFGKTHLIELGKPDGKPLLVFHGGNTSSAYNLHQFKFY</sequence>
<proteinExistence type="predicted"/>
<organism evidence="1 2">
    <name type="scientific">Streptococcus troglodytae</name>
    <dbReference type="NCBI Taxonomy" id="1111760"/>
    <lineage>
        <taxon>Bacteria</taxon>
        <taxon>Bacillati</taxon>
        <taxon>Bacillota</taxon>
        <taxon>Bacilli</taxon>
        <taxon>Lactobacillales</taxon>
        <taxon>Streptococcaceae</taxon>
        <taxon>Streptococcus</taxon>
    </lineage>
</organism>
<reference evidence="1 2" key="1">
    <citation type="journal article" date="2016" name="Microbiol. Immunol.">
        <title>Complete genome sequence of Streptococcus troglodytae TKU31 isolated from the oral cavity of a chimpanzee (Pan troglodytes).</title>
        <authorList>
            <person name="Okamoto M."/>
            <person name="Naito M."/>
            <person name="Miyanohara M."/>
            <person name="Imai S."/>
            <person name="Nomura Y."/>
            <person name="Saito W."/>
            <person name="Momoi Y."/>
            <person name="Takada K."/>
            <person name="Miyabe-Nishiwaki T."/>
            <person name="Tomonaga M."/>
            <person name="Hanada N."/>
        </authorList>
    </citation>
    <scope>NUCLEOTIDE SEQUENCE [LARGE SCALE GENOMIC DNA]</scope>
    <source>
        <strain evidence="2">TKU 31</strain>
    </source>
</reference>
<dbReference type="EMBL" id="AP014612">
    <property type="protein sequence ID" value="BAQ25020.1"/>
    <property type="molecule type" value="Genomic_DNA"/>
</dbReference>
<evidence type="ECO:0000313" key="2">
    <source>
        <dbReference type="Proteomes" id="UP000217758"/>
    </source>
</evidence>
<keyword evidence="1" id="KW-0378">Hydrolase</keyword>
<dbReference type="KEGG" id="strg:SRT_17590"/>
<evidence type="ECO:0000313" key="1">
    <source>
        <dbReference type="EMBL" id="BAQ25020.1"/>
    </source>
</evidence>
<protein>
    <submittedName>
        <fullName evidence="1">Alpha/beta hydrolase fold family hydrolase</fullName>
    </submittedName>
</protein>
<dbReference type="InterPro" id="IPR029058">
    <property type="entry name" value="AB_hydrolase_fold"/>
</dbReference>
<gene>
    <name evidence="1" type="ORF">SRT_17590</name>
</gene>
<accession>A0A1L7LLN1</accession>
<name>A0A1L7LLN1_9STRE</name>
<dbReference type="SUPFAM" id="SSF53474">
    <property type="entry name" value="alpha/beta-Hydrolases"/>
    <property type="match status" value="1"/>
</dbReference>
<dbReference type="GO" id="GO:0016787">
    <property type="term" value="F:hydrolase activity"/>
    <property type="evidence" value="ECO:0007669"/>
    <property type="project" value="UniProtKB-KW"/>
</dbReference>
<keyword evidence="2" id="KW-1185">Reference proteome</keyword>